<gene>
    <name evidence="1" type="ORF">GMARGA_LOCUS25367</name>
</gene>
<sequence length="50" mass="5836">MREIEELAAKKAYQDLEKKIDDNFIQKGGYMLDPEWTARGKTEEGSSDWL</sequence>
<comment type="caution">
    <text evidence="1">The sequence shown here is derived from an EMBL/GenBank/DDBJ whole genome shotgun (WGS) entry which is preliminary data.</text>
</comment>
<dbReference type="EMBL" id="CAJVQB010027996">
    <property type="protein sequence ID" value="CAG8811567.1"/>
    <property type="molecule type" value="Genomic_DNA"/>
</dbReference>
<evidence type="ECO:0000313" key="1">
    <source>
        <dbReference type="EMBL" id="CAG8811567.1"/>
    </source>
</evidence>
<reference evidence="1 2" key="1">
    <citation type="submission" date="2021-06" db="EMBL/GenBank/DDBJ databases">
        <authorList>
            <person name="Kallberg Y."/>
            <person name="Tangrot J."/>
            <person name="Rosling A."/>
        </authorList>
    </citation>
    <scope>NUCLEOTIDE SEQUENCE [LARGE SCALE GENOMIC DNA]</scope>
    <source>
        <strain evidence="1 2">120-4 pot B 10/14</strain>
    </source>
</reference>
<name>A0ABN7W1Z9_GIGMA</name>
<protein>
    <submittedName>
        <fullName evidence="1">43875_t:CDS:1</fullName>
    </submittedName>
</protein>
<organism evidence="1 2">
    <name type="scientific">Gigaspora margarita</name>
    <dbReference type="NCBI Taxonomy" id="4874"/>
    <lineage>
        <taxon>Eukaryota</taxon>
        <taxon>Fungi</taxon>
        <taxon>Fungi incertae sedis</taxon>
        <taxon>Mucoromycota</taxon>
        <taxon>Glomeromycotina</taxon>
        <taxon>Glomeromycetes</taxon>
        <taxon>Diversisporales</taxon>
        <taxon>Gigasporaceae</taxon>
        <taxon>Gigaspora</taxon>
    </lineage>
</organism>
<evidence type="ECO:0000313" key="2">
    <source>
        <dbReference type="Proteomes" id="UP000789901"/>
    </source>
</evidence>
<accession>A0ABN7W1Z9</accession>
<dbReference type="Proteomes" id="UP000789901">
    <property type="component" value="Unassembled WGS sequence"/>
</dbReference>
<proteinExistence type="predicted"/>
<keyword evidence="2" id="KW-1185">Reference proteome</keyword>